<dbReference type="PANTHER" id="PTHR43318">
    <property type="entry name" value="UDP-N-ACETYLGLUCOSAMINE 4,6-DEHYDRATASE"/>
    <property type="match status" value="1"/>
</dbReference>
<dbReference type="Pfam" id="PF02719">
    <property type="entry name" value="Polysacc_synt_2"/>
    <property type="match status" value="1"/>
</dbReference>
<keyword evidence="2" id="KW-0472">Membrane</keyword>
<feature type="transmembrane region" description="Helical" evidence="2">
    <location>
        <begin position="46"/>
        <end position="67"/>
    </location>
</feature>
<dbReference type="EMBL" id="JACEGA010000001">
    <property type="protein sequence ID" value="MBB2184086.1"/>
    <property type="molecule type" value="Genomic_DNA"/>
</dbReference>
<dbReference type="CDD" id="cd05237">
    <property type="entry name" value="UDP_invert_4-6DH_SDR_e"/>
    <property type="match status" value="1"/>
</dbReference>
<proteinExistence type="inferred from homology"/>
<feature type="transmembrane region" description="Helical" evidence="2">
    <location>
        <begin position="79"/>
        <end position="96"/>
    </location>
</feature>
<comment type="caution">
    <text evidence="4">The sequence shown here is derived from an EMBL/GenBank/DDBJ whole genome shotgun (WGS) entry which is preliminary data.</text>
</comment>
<accession>A0A839K393</accession>
<dbReference type="PANTHER" id="PTHR43318:SF1">
    <property type="entry name" value="POLYSACCHARIDE BIOSYNTHESIS PROTEIN EPSC-RELATED"/>
    <property type="match status" value="1"/>
</dbReference>
<dbReference type="AlphaFoldDB" id="A0A839K393"/>
<dbReference type="SUPFAM" id="SSF51735">
    <property type="entry name" value="NAD(P)-binding Rossmann-fold domains"/>
    <property type="match status" value="2"/>
</dbReference>
<dbReference type="Pfam" id="PF13727">
    <property type="entry name" value="CoA_binding_3"/>
    <property type="match status" value="1"/>
</dbReference>
<sequence>MHFRFRNSRKKLIIFLDMFITAIVFLVLSYLVSFNNGGKEIGFVNILPHLILMFVCGRISHYMFNTYKSIWRYAECKEYMTLLLSGVMGYFMFLLIDDIVLGKQFPLLFSLAGYSTSILCMLMMRFAYQIYRKRNTQRGASSGLPLAIIGAGSAGVTLLDEIQADPNSGYRVCLFIDDSYEKIGKRIHNIEVKGPISDLPKLLAGTGVSELILALPSIDHEKKKEILELCATMKCHVRILPDRLSLIQNDHDKSLSNSIREIKVEDLLGREPVSLNDKQVEQFIRGKVVMVTGGGGSIGSELCRQIVGFHPSSLVIVDIYENNAYDIEQELRFLYGDKLNLSIEIASVRDEEKVNQLFQKYRPNIVFHAAAHKHVPLMENCPDEAIKNNIYGTYHVVLAADRYHTEKFVLISTDKAVNPTNIMGATKRFCEMIVQSMNRISKTEYVAVRFGNVLGSNGSVIPLFKRQIEKGGPLTITDKRIIRFFMTIPEAAQLVLQAGSIASSSEIFVLDMGQPVKILDLAEKLIRLSGYEPYTEIPIIETGLRPGEKLYEELLMRGEELISTSNKKIFIERQKELSPVELHDKLGVLQRALEVGSISALKRAMKLVIPTYHDPEEVNRKSVSLDYQDVILKENIKIENVG</sequence>
<keyword evidence="5" id="KW-1185">Reference proteome</keyword>
<comment type="similarity">
    <text evidence="1">Belongs to the polysaccharide synthase family.</text>
</comment>
<dbReference type="Proteomes" id="UP000574276">
    <property type="component" value="Unassembled WGS sequence"/>
</dbReference>
<keyword evidence="2" id="KW-1133">Transmembrane helix</keyword>
<dbReference type="InterPro" id="IPR003869">
    <property type="entry name" value="Polysac_CapD-like"/>
</dbReference>
<evidence type="ECO:0000259" key="3">
    <source>
        <dbReference type="Pfam" id="PF02719"/>
    </source>
</evidence>
<dbReference type="InterPro" id="IPR051203">
    <property type="entry name" value="Polysaccharide_Synthase-Rel"/>
</dbReference>
<keyword evidence="2" id="KW-0812">Transmembrane</keyword>
<feature type="transmembrane region" description="Helical" evidence="2">
    <location>
        <begin position="140"/>
        <end position="159"/>
    </location>
</feature>
<evidence type="ECO:0000256" key="1">
    <source>
        <dbReference type="ARBA" id="ARBA00007430"/>
    </source>
</evidence>
<protein>
    <submittedName>
        <fullName evidence="4">Polysaccharide biosynthesis protein</fullName>
    </submittedName>
</protein>
<name>A0A839K393_9FIRM</name>
<dbReference type="RefSeq" id="WP_228353681.1">
    <property type="nucleotide sequence ID" value="NZ_JACEGA010000001.1"/>
</dbReference>
<organism evidence="4 5">
    <name type="scientific">Variimorphobacter saccharofermentans</name>
    <dbReference type="NCBI Taxonomy" id="2755051"/>
    <lineage>
        <taxon>Bacteria</taxon>
        <taxon>Bacillati</taxon>
        <taxon>Bacillota</taxon>
        <taxon>Clostridia</taxon>
        <taxon>Lachnospirales</taxon>
        <taxon>Lachnospiraceae</taxon>
        <taxon>Variimorphobacter</taxon>
    </lineage>
</organism>
<evidence type="ECO:0000313" key="5">
    <source>
        <dbReference type="Proteomes" id="UP000574276"/>
    </source>
</evidence>
<dbReference type="InterPro" id="IPR036291">
    <property type="entry name" value="NAD(P)-bd_dom_sf"/>
</dbReference>
<feature type="domain" description="Polysaccharide biosynthesis protein CapD-like" evidence="3">
    <location>
        <begin position="289"/>
        <end position="572"/>
    </location>
</feature>
<feature type="transmembrane region" description="Helical" evidence="2">
    <location>
        <begin position="12"/>
        <end position="34"/>
    </location>
</feature>
<evidence type="ECO:0000313" key="4">
    <source>
        <dbReference type="EMBL" id="MBB2184086.1"/>
    </source>
</evidence>
<evidence type="ECO:0000256" key="2">
    <source>
        <dbReference type="SAM" id="Phobius"/>
    </source>
</evidence>
<reference evidence="4 5" key="1">
    <citation type="submission" date="2020-07" db="EMBL/GenBank/DDBJ databases">
        <title>Characterization and genome sequencing of isolate MD1, a novel member within the family Lachnospiraceae.</title>
        <authorList>
            <person name="Rettenmaier R."/>
            <person name="Di Bello L."/>
            <person name="Zinser C."/>
            <person name="Scheitz K."/>
            <person name="Liebl W."/>
            <person name="Zverlov V."/>
        </authorList>
    </citation>
    <scope>NUCLEOTIDE SEQUENCE [LARGE SCALE GENOMIC DNA]</scope>
    <source>
        <strain evidence="4 5">MD1</strain>
    </source>
</reference>
<gene>
    <name evidence="4" type="ORF">H0486_14490</name>
</gene>
<feature type="transmembrane region" description="Helical" evidence="2">
    <location>
        <begin position="108"/>
        <end position="128"/>
    </location>
</feature>
<dbReference type="Gene3D" id="3.40.50.720">
    <property type="entry name" value="NAD(P)-binding Rossmann-like Domain"/>
    <property type="match status" value="2"/>
</dbReference>